<dbReference type="SUPFAM" id="SSF52540">
    <property type="entry name" value="P-loop containing nucleoside triphosphate hydrolases"/>
    <property type="match status" value="1"/>
</dbReference>
<comment type="subcellular location">
    <subcellularLocation>
        <location evidence="1">Membrane</location>
        <topology evidence="1">Multi-pass membrane protein</topology>
    </subcellularLocation>
</comment>
<keyword evidence="6" id="KW-0067">ATP-binding</keyword>
<dbReference type="InterPro" id="IPR003593">
    <property type="entry name" value="AAA+_ATPase"/>
</dbReference>
<dbReference type="SMART" id="SM00382">
    <property type="entry name" value="AAA"/>
    <property type="match status" value="1"/>
</dbReference>
<evidence type="ECO:0000256" key="7">
    <source>
        <dbReference type="ARBA" id="ARBA00022989"/>
    </source>
</evidence>
<feature type="transmembrane region" description="Helical" evidence="9">
    <location>
        <begin position="431"/>
        <end position="457"/>
    </location>
</feature>
<feature type="transmembrane region" description="Helical" evidence="9">
    <location>
        <begin position="388"/>
        <end position="410"/>
    </location>
</feature>
<evidence type="ECO:0000256" key="8">
    <source>
        <dbReference type="ARBA" id="ARBA00023136"/>
    </source>
</evidence>
<keyword evidence="3" id="KW-0813">Transport</keyword>
<dbReference type="GO" id="GO:0005524">
    <property type="term" value="F:ATP binding"/>
    <property type="evidence" value="ECO:0007669"/>
    <property type="project" value="UniProtKB-KW"/>
</dbReference>
<dbReference type="PROSITE" id="PS50893">
    <property type="entry name" value="ABC_TRANSPORTER_2"/>
    <property type="match status" value="1"/>
</dbReference>
<reference evidence="11" key="1">
    <citation type="submission" date="2022-08" db="UniProtKB">
        <authorList>
            <consortium name="EnsemblMetazoa"/>
        </authorList>
    </citation>
    <scope>IDENTIFICATION</scope>
    <source>
        <strain evidence="11">05x7-T-G4-1.051#20</strain>
    </source>
</reference>
<evidence type="ECO:0000256" key="9">
    <source>
        <dbReference type="SAM" id="Phobius"/>
    </source>
</evidence>
<evidence type="ECO:0000256" key="1">
    <source>
        <dbReference type="ARBA" id="ARBA00004141"/>
    </source>
</evidence>
<evidence type="ECO:0000256" key="6">
    <source>
        <dbReference type="ARBA" id="ARBA00022840"/>
    </source>
</evidence>
<feature type="transmembrane region" description="Helical" evidence="9">
    <location>
        <begin position="354"/>
        <end position="376"/>
    </location>
</feature>
<feature type="domain" description="ABC transporter" evidence="10">
    <location>
        <begin position="6"/>
        <end position="236"/>
    </location>
</feature>
<dbReference type="InterPro" id="IPR027417">
    <property type="entry name" value="P-loop_NTPase"/>
</dbReference>
<sequence length="677" mass="77142">MDSKEIVFRNLNISLKQKHVLKNISGVAKSKEVLGVYGPKGAGKTTLVETLAGQLKPYIGDVLLNGTPIEHAQTEVVLVQSNDLHLPLLNVFETLKYTAYLRLTEISPKDLELRIRHVIDLCNLHAYKDLMVQFLPVPARKRTSLACELLLNPSVLIIDDPVDQMDFKDAMDFLRLLRHYAEKYDKIVVTSLAAAPSAFYSVCHNHLFLYSGHIAFYGSATVLPNFLNDLCLPTPMGYNPADYMLELLNENTLNDRSPIQEKIVQEMYRRRQEPGWECKSFINKYPITCHHKHSSQPPSGHHAKKYDTTVHLHHDEVEVLVENSTLHPSVFSTSFGHQFNILLCRNFHNARRRILNPISLIQNFYILAVCVLIWWRPERIETEVMDRMGLFFFTVVQWAFFALLDAILTFPKEIKVINHERKFRHYRLSAFCLSKFLSEIPLAIIQPCVYVSVIYWVANLNGVYAFLASTGVLIVDVLAAQSIGVFIGSALQPPWTVMIVSLGLLSMMLWGGAFNTPPSWLSWGKYASFFFYGLQALIALEFKDAPPIKCSPNSTLPVCNMVNPNTNRTVQEFDSDVILMVQKITWPVWQYVTVLLVILVVTRILCITLIFNAEIGEFIISCFTRKILSEIKSTFTAPSPPHNELIDFLLAKYHDVRYWNLDVHGVSNYCNMSVDAV</sequence>
<comment type="similarity">
    <text evidence="2">Belongs to the ABC transporter superfamily. ABCG family. Eye pigment precursor importer (TC 3.A.1.204) subfamily.</text>
</comment>
<keyword evidence="5" id="KW-0547">Nucleotide-binding</keyword>
<accession>A0A8W8MDA7</accession>
<dbReference type="GO" id="GO:0005886">
    <property type="term" value="C:plasma membrane"/>
    <property type="evidence" value="ECO:0007669"/>
    <property type="project" value="TreeGrafter"/>
</dbReference>
<dbReference type="PANTHER" id="PTHR48041">
    <property type="entry name" value="ABC TRANSPORTER G FAMILY MEMBER 28"/>
    <property type="match status" value="1"/>
</dbReference>
<organism evidence="11 12">
    <name type="scientific">Magallana gigas</name>
    <name type="common">Pacific oyster</name>
    <name type="synonym">Crassostrea gigas</name>
    <dbReference type="NCBI Taxonomy" id="29159"/>
    <lineage>
        <taxon>Eukaryota</taxon>
        <taxon>Metazoa</taxon>
        <taxon>Spiralia</taxon>
        <taxon>Lophotrochozoa</taxon>
        <taxon>Mollusca</taxon>
        <taxon>Bivalvia</taxon>
        <taxon>Autobranchia</taxon>
        <taxon>Pteriomorphia</taxon>
        <taxon>Ostreida</taxon>
        <taxon>Ostreoidea</taxon>
        <taxon>Ostreidae</taxon>
        <taxon>Magallana</taxon>
    </lineage>
</organism>
<evidence type="ECO:0000256" key="2">
    <source>
        <dbReference type="ARBA" id="ARBA00005814"/>
    </source>
</evidence>
<dbReference type="Pfam" id="PF00005">
    <property type="entry name" value="ABC_tran"/>
    <property type="match status" value="1"/>
</dbReference>
<dbReference type="Pfam" id="PF01061">
    <property type="entry name" value="ABC2_membrane"/>
    <property type="match status" value="1"/>
</dbReference>
<evidence type="ECO:0000259" key="10">
    <source>
        <dbReference type="PROSITE" id="PS50893"/>
    </source>
</evidence>
<dbReference type="Proteomes" id="UP000005408">
    <property type="component" value="Unassembled WGS sequence"/>
</dbReference>
<dbReference type="GO" id="GO:0140359">
    <property type="term" value="F:ABC-type transporter activity"/>
    <property type="evidence" value="ECO:0007669"/>
    <property type="project" value="InterPro"/>
</dbReference>
<dbReference type="PANTHER" id="PTHR48041:SF63">
    <property type="entry name" value="EARLY GENE AT 23, ISOFORM C"/>
    <property type="match status" value="1"/>
</dbReference>
<protein>
    <recommendedName>
        <fullName evidence="10">ABC transporter domain-containing protein</fullName>
    </recommendedName>
</protein>
<name>A0A8W8MDA7_MAGGI</name>
<keyword evidence="12" id="KW-1185">Reference proteome</keyword>
<dbReference type="Gene3D" id="3.40.50.300">
    <property type="entry name" value="P-loop containing nucleotide triphosphate hydrolases"/>
    <property type="match status" value="1"/>
</dbReference>
<evidence type="ECO:0000313" key="11">
    <source>
        <dbReference type="EnsemblMetazoa" id="G32238.1:cds"/>
    </source>
</evidence>
<dbReference type="EnsemblMetazoa" id="G32238.1">
    <property type="protein sequence ID" value="G32238.1:cds"/>
    <property type="gene ID" value="G32238"/>
</dbReference>
<feature type="transmembrane region" description="Helical" evidence="9">
    <location>
        <begin position="495"/>
        <end position="514"/>
    </location>
</feature>
<feature type="transmembrane region" description="Helical" evidence="9">
    <location>
        <begin position="520"/>
        <end position="540"/>
    </location>
</feature>
<dbReference type="AlphaFoldDB" id="A0A8W8MDA7"/>
<feature type="transmembrane region" description="Helical" evidence="9">
    <location>
        <begin position="463"/>
        <end position="488"/>
    </location>
</feature>
<dbReference type="InterPro" id="IPR013525">
    <property type="entry name" value="ABC2_TM"/>
</dbReference>
<evidence type="ECO:0000256" key="3">
    <source>
        <dbReference type="ARBA" id="ARBA00022448"/>
    </source>
</evidence>
<keyword evidence="4 9" id="KW-0812">Transmembrane</keyword>
<proteinExistence type="inferred from homology"/>
<keyword evidence="8 9" id="KW-0472">Membrane</keyword>
<dbReference type="InterPro" id="IPR003439">
    <property type="entry name" value="ABC_transporter-like_ATP-bd"/>
</dbReference>
<feature type="transmembrane region" description="Helical" evidence="9">
    <location>
        <begin position="588"/>
        <end position="611"/>
    </location>
</feature>
<evidence type="ECO:0000313" key="12">
    <source>
        <dbReference type="Proteomes" id="UP000005408"/>
    </source>
</evidence>
<dbReference type="GO" id="GO:0016887">
    <property type="term" value="F:ATP hydrolysis activity"/>
    <property type="evidence" value="ECO:0007669"/>
    <property type="project" value="InterPro"/>
</dbReference>
<evidence type="ECO:0000256" key="5">
    <source>
        <dbReference type="ARBA" id="ARBA00022741"/>
    </source>
</evidence>
<keyword evidence="7 9" id="KW-1133">Transmembrane helix</keyword>
<dbReference type="InterPro" id="IPR050352">
    <property type="entry name" value="ABCG_transporters"/>
</dbReference>
<evidence type="ECO:0000256" key="4">
    <source>
        <dbReference type="ARBA" id="ARBA00022692"/>
    </source>
</evidence>